<organism evidence="18 19">
    <name type="scientific">Cutibacterium acnes (strain DSM 16379 / KPA171202)</name>
    <name type="common">Propionibacterium acnes</name>
    <dbReference type="NCBI Taxonomy" id="267747"/>
    <lineage>
        <taxon>Bacteria</taxon>
        <taxon>Bacillati</taxon>
        <taxon>Actinomycetota</taxon>
        <taxon>Actinomycetes</taxon>
        <taxon>Propionibacteriales</taxon>
        <taxon>Propionibacteriaceae</taxon>
        <taxon>Cutibacterium</taxon>
    </lineage>
</organism>
<sequence length="779" mass="83497">MRNLRKDIVSRSSVGSIQIHGAKTHNLRDVTVCIPKHALVGVAGVSGSGKTSLVSTLAVGAQQAVSSLFPAFVQARLNTLEPGLVDGLQGLTFTAIVGQKKFSRNARSSVSTASGIAPYLRLLFSRSGSPSAGYSPSYSPNDPRGMCMDCSGLGYVDDIDLQELIAPDRSLNEGAVRFPSFEPGTYRWKRLVCSGLFDPDVPWKELPEASRKLLLHGQGVRLERPLTGYPKHGIFDGIIPRLKASYLEKANAKTTEKEDAALRRIVKRVVCPHCHGQRINEAARASRIEGLNIAEASHLSIDECIAFIKTITDEITEAPRQAVLARLNNMRDIGLGYLSLDRPTDTLSGGEAQRLRLVSLLDAPITDATFVMDEPSSGLHPADIERLLRSLRKLRDSGNTVIIVEHNLQVLAACDHVVELGPGAGDDGGRVLFEGSPRSLTRSDTPTGKALRAGIQLNRRSRPATDVIEVTHARCNNLGDVSVSFPVGALTVVSGVAGSGKSSLASALAQQHPEVTIIDQLPLAASSRSSILTALGLESPIREAFSKISGLTTSWFSANEKGACPLCKGRGTTHVDMAFMDDVQTPCERCGGRKFNETTMAVRLPMGSLNPTIADVLDSGLNQVSELYATQDDVLTVISLLQQVGLGYLTLGRTLNTLSGGELQRIKLVQFLKEHREEQESVLVLDEITTGLHPKDVEQLIQFLRRLSERGATAIAIDHNPGLISQADYNIDLGPGAEAAGGTVVFSGTAQGLADCPESTTGKWLHKLNCSSSGVEQVP</sequence>
<evidence type="ECO:0000256" key="14">
    <source>
        <dbReference type="ARBA" id="ARBA00038000"/>
    </source>
</evidence>
<evidence type="ECO:0000256" key="2">
    <source>
        <dbReference type="ARBA" id="ARBA00022490"/>
    </source>
</evidence>
<dbReference type="PROSITE" id="PS00211">
    <property type="entry name" value="ABC_TRANSPORTER_1"/>
    <property type="match status" value="2"/>
</dbReference>
<keyword evidence="11" id="KW-0267">Excision nuclease</keyword>
<dbReference type="PANTHER" id="PTHR43152:SF3">
    <property type="entry name" value="UVRABC SYSTEM PROTEIN A"/>
    <property type="match status" value="1"/>
</dbReference>
<evidence type="ECO:0000256" key="7">
    <source>
        <dbReference type="ARBA" id="ARBA00022769"/>
    </source>
</evidence>
<dbReference type="Gene3D" id="3.40.50.300">
    <property type="entry name" value="P-loop containing nucleotide triphosphate hydrolases"/>
    <property type="match status" value="2"/>
</dbReference>
<gene>
    <name evidence="18" type="ordered locus">PPA0877</name>
</gene>
<evidence type="ECO:0000256" key="3">
    <source>
        <dbReference type="ARBA" id="ARBA00022723"/>
    </source>
</evidence>
<evidence type="ECO:0000256" key="9">
    <source>
        <dbReference type="ARBA" id="ARBA00022833"/>
    </source>
</evidence>
<keyword evidence="7" id="KW-0228">DNA excision</keyword>
<dbReference type="SUPFAM" id="SSF52540">
    <property type="entry name" value="P-loop containing nucleoside triphosphate hydrolases"/>
    <property type="match status" value="2"/>
</dbReference>
<dbReference type="PROSITE" id="PS50893">
    <property type="entry name" value="ABC_TRANSPORTER_2"/>
    <property type="match status" value="1"/>
</dbReference>
<evidence type="ECO:0000256" key="1">
    <source>
        <dbReference type="ARBA" id="ARBA00004496"/>
    </source>
</evidence>
<evidence type="ECO:0000256" key="5">
    <source>
        <dbReference type="ARBA" id="ARBA00022741"/>
    </source>
</evidence>
<keyword evidence="10" id="KW-0067">ATP-binding</keyword>
<evidence type="ECO:0000256" key="16">
    <source>
        <dbReference type="ARBA" id="ARBA00042156"/>
    </source>
</evidence>
<evidence type="ECO:0000256" key="6">
    <source>
        <dbReference type="ARBA" id="ARBA00022763"/>
    </source>
</evidence>
<dbReference type="GO" id="GO:0006281">
    <property type="term" value="P:DNA repair"/>
    <property type="evidence" value="ECO:0007669"/>
    <property type="project" value="UniProtKB-KW"/>
</dbReference>
<dbReference type="InterPro" id="IPR041552">
    <property type="entry name" value="UvrA_DNA-bd"/>
</dbReference>
<keyword evidence="6" id="KW-0227">DNA damage</keyword>
<evidence type="ECO:0000313" key="18">
    <source>
        <dbReference type="EMBL" id="AAT82632.1"/>
    </source>
</evidence>
<dbReference type="EMBL" id="AE017283">
    <property type="protein sequence ID" value="AAT82632.1"/>
    <property type="molecule type" value="Genomic_DNA"/>
</dbReference>
<accession>Q6A9D4</accession>
<evidence type="ECO:0000313" key="19">
    <source>
        <dbReference type="Proteomes" id="UP000000603"/>
    </source>
</evidence>
<dbReference type="InterPro" id="IPR003439">
    <property type="entry name" value="ABC_transporter-like_ATP-bd"/>
</dbReference>
<dbReference type="InterPro" id="IPR027417">
    <property type="entry name" value="P-loop_NTPase"/>
</dbReference>
<keyword evidence="3" id="KW-0479">Metal-binding</keyword>
<dbReference type="SMART" id="SM00382">
    <property type="entry name" value="AAA"/>
    <property type="match status" value="2"/>
</dbReference>
<evidence type="ECO:0000256" key="11">
    <source>
        <dbReference type="ARBA" id="ARBA00022881"/>
    </source>
</evidence>
<dbReference type="Gene3D" id="1.20.1580.10">
    <property type="entry name" value="ABC transporter ATPase like domain"/>
    <property type="match status" value="2"/>
</dbReference>
<keyword evidence="8" id="KW-0863">Zinc-finger</keyword>
<reference evidence="18 19" key="1">
    <citation type="journal article" date="2004" name="Science">
        <title>The complete genome sequence of Propionibacterium acnes, a commensal of human skin.</title>
        <authorList>
            <person name="Bruggemann H."/>
            <person name="Henne A."/>
            <person name="Hoster F."/>
            <person name="Liesegang H."/>
            <person name="Wiezer A."/>
            <person name="Strittmatter A."/>
            <person name="Hujer S."/>
            <person name="Durre P."/>
            <person name="Gottschalk G."/>
        </authorList>
    </citation>
    <scope>NUCLEOTIDE SEQUENCE [LARGE SCALE GENOMIC DNA]</scope>
    <source>
        <strain evidence="19">DSM 16379 / KPA171202</strain>
    </source>
</reference>
<dbReference type="Proteomes" id="UP000000603">
    <property type="component" value="Chromosome"/>
</dbReference>
<dbReference type="HOGENOM" id="CLU_001370_2_1_11"/>
<comment type="similarity">
    <text evidence="14">Belongs to the ABC transporter superfamily. UvrA family.</text>
</comment>
<feature type="domain" description="ABC transporter" evidence="17">
    <location>
        <begin position="4"/>
        <end position="447"/>
    </location>
</feature>
<keyword evidence="12" id="KW-0238">DNA-binding</keyword>
<evidence type="ECO:0000256" key="10">
    <source>
        <dbReference type="ARBA" id="ARBA00022840"/>
    </source>
</evidence>
<keyword evidence="2" id="KW-0963">Cytoplasm</keyword>
<comment type="subcellular location">
    <subcellularLocation>
        <location evidence="1">Cytoplasm</location>
    </subcellularLocation>
</comment>
<name>Q6A9D4_CUTAK</name>
<dbReference type="GO" id="GO:0016887">
    <property type="term" value="F:ATP hydrolysis activity"/>
    <property type="evidence" value="ECO:0007669"/>
    <property type="project" value="InterPro"/>
</dbReference>
<dbReference type="GO" id="GO:0008270">
    <property type="term" value="F:zinc ion binding"/>
    <property type="evidence" value="ECO:0007669"/>
    <property type="project" value="UniProtKB-KW"/>
</dbReference>
<evidence type="ECO:0000259" key="17">
    <source>
        <dbReference type="PROSITE" id="PS50893"/>
    </source>
</evidence>
<keyword evidence="5" id="KW-0547">Nucleotide-binding</keyword>
<dbReference type="PANTHER" id="PTHR43152">
    <property type="entry name" value="UVRABC SYSTEM PROTEIN A"/>
    <property type="match status" value="1"/>
</dbReference>
<proteinExistence type="inferred from homology"/>
<dbReference type="Gene3D" id="1.10.8.280">
    <property type="entry name" value="ABC transporter ATPase domain-like"/>
    <property type="match status" value="1"/>
</dbReference>
<dbReference type="KEGG" id="pac:PPA0877"/>
<dbReference type="AlphaFoldDB" id="Q6A9D4"/>
<dbReference type="GO" id="GO:0003677">
    <property type="term" value="F:DNA binding"/>
    <property type="evidence" value="ECO:0007669"/>
    <property type="project" value="UniProtKB-KW"/>
</dbReference>
<evidence type="ECO:0000256" key="13">
    <source>
        <dbReference type="ARBA" id="ARBA00023204"/>
    </source>
</evidence>
<protein>
    <recommendedName>
        <fullName evidence="15">UvrABC system protein A</fullName>
    </recommendedName>
    <alternativeName>
        <fullName evidence="16">Excinuclease ABC subunit A</fullName>
    </alternativeName>
</protein>
<dbReference type="Pfam" id="PF17755">
    <property type="entry name" value="UvrA_DNA-bind"/>
    <property type="match status" value="1"/>
</dbReference>
<evidence type="ECO:0000256" key="8">
    <source>
        <dbReference type="ARBA" id="ARBA00022771"/>
    </source>
</evidence>
<keyword evidence="4" id="KW-0677">Repeat</keyword>
<dbReference type="eggNOG" id="COG0178">
    <property type="taxonomic scope" value="Bacteria"/>
</dbReference>
<dbReference type="InterPro" id="IPR017871">
    <property type="entry name" value="ABC_transporter-like_CS"/>
</dbReference>
<dbReference type="GO" id="GO:0004518">
    <property type="term" value="F:nuclease activity"/>
    <property type="evidence" value="ECO:0007669"/>
    <property type="project" value="UniProtKB-KW"/>
</dbReference>
<keyword evidence="9" id="KW-0862">Zinc</keyword>
<evidence type="ECO:0000256" key="15">
    <source>
        <dbReference type="ARBA" id="ARBA00039316"/>
    </source>
</evidence>
<evidence type="ECO:0000256" key="4">
    <source>
        <dbReference type="ARBA" id="ARBA00022737"/>
    </source>
</evidence>
<dbReference type="EnsemblBacteria" id="AAT82632">
    <property type="protein sequence ID" value="AAT82632"/>
    <property type="gene ID" value="PPA0877"/>
</dbReference>
<keyword evidence="13" id="KW-0234">DNA repair</keyword>
<dbReference type="GO" id="GO:0005524">
    <property type="term" value="F:ATP binding"/>
    <property type="evidence" value="ECO:0007669"/>
    <property type="project" value="UniProtKB-KW"/>
</dbReference>
<dbReference type="GO" id="GO:0005737">
    <property type="term" value="C:cytoplasm"/>
    <property type="evidence" value="ECO:0007669"/>
    <property type="project" value="UniProtKB-SubCell"/>
</dbReference>
<dbReference type="InterPro" id="IPR003593">
    <property type="entry name" value="AAA+_ATPase"/>
</dbReference>
<evidence type="ECO:0000256" key="12">
    <source>
        <dbReference type="ARBA" id="ARBA00023125"/>
    </source>
</evidence>